<evidence type="ECO:0000313" key="2">
    <source>
        <dbReference type="EMBL" id="EEG34130.1"/>
    </source>
</evidence>
<dbReference type="EMBL" id="ACEN01000018">
    <property type="protein sequence ID" value="EEG34130.1"/>
    <property type="molecule type" value="Genomic_DNA"/>
</dbReference>
<organism evidence="2 3">
    <name type="scientific">Neisseria flavescens NRL30031/H210</name>
    <dbReference type="NCBI Taxonomy" id="546264"/>
    <lineage>
        <taxon>Bacteria</taxon>
        <taxon>Pseudomonadati</taxon>
        <taxon>Pseudomonadota</taxon>
        <taxon>Betaproteobacteria</taxon>
        <taxon>Neisseriales</taxon>
        <taxon>Neisseriaceae</taxon>
        <taxon>Neisseria</taxon>
    </lineage>
</organism>
<gene>
    <name evidence="2" type="ORF">NEIFLAOT_00771</name>
</gene>
<name>C0ELG6_NEIFL</name>
<protein>
    <submittedName>
        <fullName evidence="2">Uncharacterized protein</fullName>
    </submittedName>
</protein>
<comment type="caution">
    <text evidence="2">The sequence shown here is derived from an EMBL/GenBank/DDBJ whole genome shotgun (WGS) entry which is preliminary data.</text>
</comment>
<keyword evidence="1" id="KW-1133">Transmembrane helix</keyword>
<sequence>MFDSKFVLWISDGLYLTGRLKVSDILFIYWMIISIFIATLNPQLK</sequence>
<dbReference type="AlphaFoldDB" id="C0ELG6"/>
<dbReference type="Proteomes" id="UP000004457">
    <property type="component" value="Unassembled WGS sequence"/>
</dbReference>
<reference evidence="2 3" key="1">
    <citation type="submission" date="2009-01" db="EMBL/GenBank/DDBJ databases">
        <authorList>
            <person name="Fulton L."/>
            <person name="Clifton S."/>
            <person name="Chinwalla A.T."/>
            <person name="Mitreva M."/>
            <person name="Sodergren E."/>
            <person name="Weinstock G."/>
            <person name="Clifton S."/>
            <person name="Dooling D.J."/>
            <person name="Fulton B."/>
            <person name="Minx P."/>
            <person name="Pepin K.H."/>
            <person name="Johnson M."/>
            <person name="Bhonagiri V."/>
            <person name="Nash W.E."/>
            <person name="Mardis E.R."/>
            <person name="Wilson R.K."/>
        </authorList>
    </citation>
    <scope>NUCLEOTIDE SEQUENCE [LARGE SCALE GENOMIC DNA]</scope>
    <source>
        <strain evidence="2 3">NRL30031/H210</strain>
    </source>
</reference>
<keyword evidence="1" id="KW-0472">Membrane</keyword>
<evidence type="ECO:0000313" key="3">
    <source>
        <dbReference type="Proteomes" id="UP000004457"/>
    </source>
</evidence>
<feature type="transmembrane region" description="Helical" evidence="1">
    <location>
        <begin position="20"/>
        <end position="40"/>
    </location>
</feature>
<keyword evidence="3" id="KW-1185">Reference proteome</keyword>
<keyword evidence="1" id="KW-0812">Transmembrane</keyword>
<proteinExistence type="predicted"/>
<accession>C0ELG6</accession>
<evidence type="ECO:0000256" key="1">
    <source>
        <dbReference type="SAM" id="Phobius"/>
    </source>
</evidence>